<gene>
    <name evidence="2" type="ORF">SAMN04488508_107329</name>
</gene>
<evidence type="ECO:0000259" key="1">
    <source>
        <dbReference type="PROSITE" id="PS51184"/>
    </source>
</evidence>
<dbReference type="OrthoDB" id="2942327at2"/>
<dbReference type="EMBL" id="FQYP01000007">
    <property type="protein sequence ID" value="SHJ33253.1"/>
    <property type="molecule type" value="Genomic_DNA"/>
</dbReference>
<dbReference type="PANTHER" id="PTHR12461:SF105">
    <property type="entry name" value="HYPOXIA-INDUCIBLE FACTOR 1-ALPHA INHIBITOR"/>
    <property type="match status" value="1"/>
</dbReference>
<keyword evidence="3" id="KW-1185">Reference proteome</keyword>
<proteinExistence type="predicted"/>
<evidence type="ECO:0000313" key="2">
    <source>
        <dbReference type="EMBL" id="SHJ33253.1"/>
    </source>
</evidence>
<feature type="domain" description="JmjC" evidence="1">
    <location>
        <begin position="105"/>
        <end position="254"/>
    </location>
</feature>
<dbReference type="PROSITE" id="PS51184">
    <property type="entry name" value="JMJC"/>
    <property type="match status" value="1"/>
</dbReference>
<accession>A0A1M6IFT5</accession>
<evidence type="ECO:0000313" key="3">
    <source>
        <dbReference type="Proteomes" id="UP000184432"/>
    </source>
</evidence>
<dbReference type="STRING" id="570521.SAMN04488508_107329"/>
<dbReference type="SMART" id="SM00558">
    <property type="entry name" value="JmjC"/>
    <property type="match status" value="1"/>
</dbReference>
<reference evidence="3" key="1">
    <citation type="submission" date="2016-11" db="EMBL/GenBank/DDBJ databases">
        <authorList>
            <person name="Varghese N."/>
            <person name="Submissions S."/>
        </authorList>
    </citation>
    <scope>NUCLEOTIDE SEQUENCE [LARGE SCALE GENOMIC DNA]</scope>
    <source>
        <strain evidence="3">DSM 22623</strain>
    </source>
</reference>
<dbReference type="RefSeq" id="WP_073318529.1">
    <property type="nucleotide sequence ID" value="NZ_FQYP01000007.1"/>
</dbReference>
<name>A0A1M6IFT5_9FLAO</name>
<dbReference type="Gene3D" id="2.60.120.650">
    <property type="entry name" value="Cupin"/>
    <property type="match status" value="1"/>
</dbReference>
<sequence>MKLNLEQIPRVTSITKEEFLSQYVALQKPVVIERLIVDWPAFKKWDLDYIGEIAGEKEVPIYDDRPISSKFKFNEAHAKMKMSEYIELLKQGPTSYRIFLYNLLKQVPGLQQDFKYPEIGLKFMKKLPFLFFGGSGSKVFMHYDIDLANIFHFHFHGEKQCILFPPSETKYLYKVPHALISHNDIDFTNPDVEKWPALKKAKGYVTNLKHGETLYMPEGYWHQMTYLTPGFSMSIRSVPKNFRNFAEATYNVFFMRYFDNFMRKRRGQQWIDYKNEMAIRKTHSNLNL</sequence>
<dbReference type="InterPro" id="IPR003347">
    <property type="entry name" value="JmjC_dom"/>
</dbReference>
<dbReference type="InterPro" id="IPR041667">
    <property type="entry name" value="Cupin_8"/>
</dbReference>
<dbReference type="Pfam" id="PF13621">
    <property type="entry name" value="Cupin_8"/>
    <property type="match status" value="1"/>
</dbReference>
<dbReference type="Proteomes" id="UP000184432">
    <property type="component" value="Unassembled WGS sequence"/>
</dbReference>
<dbReference type="AlphaFoldDB" id="A0A1M6IFT5"/>
<protein>
    <submittedName>
        <fullName evidence="2">Cupin-like domain-containing protein</fullName>
    </submittedName>
</protein>
<organism evidence="2 3">
    <name type="scientific">Aquimarina spongiae</name>
    <dbReference type="NCBI Taxonomy" id="570521"/>
    <lineage>
        <taxon>Bacteria</taxon>
        <taxon>Pseudomonadati</taxon>
        <taxon>Bacteroidota</taxon>
        <taxon>Flavobacteriia</taxon>
        <taxon>Flavobacteriales</taxon>
        <taxon>Flavobacteriaceae</taxon>
        <taxon>Aquimarina</taxon>
    </lineage>
</organism>
<dbReference type="SUPFAM" id="SSF51197">
    <property type="entry name" value="Clavaminate synthase-like"/>
    <property type="match status" value="1"/>
</dbReference>
<dbReference type="PANTHER" id="PTHR12461">
    <property type="entry name" value="HYPOXIA-INDUCIBLE FACTOR 1 ALPHA INHIBITOR-RELATED"/>
    <property type="match status" value="1"/>
</dbReference>